<dbReference type="Proteomes" id="UP001203607">
    <property type="component" value="Unassembled WGS sequence"/>
</dbReference>
<feature type="transmembrane region" description="Helical" evidence="6">
    <location>
        <begin position="290"/>
        <end position="317"/>
    </location>
</feature>
<keyword evidence="5 6" id="KW-0472">Membrane</keyword>
<accession>A0ABT0PU80</accession>
<proteinExistence type="predicted"/>
<comment type="subcellular location">
    <subcellularLocation>
        <location evidence="1">Cell membrane</location>
        <topology evidence="1">Multi-pass membrane protein</topology>
    </subcellularLocation>
</comment>
<evidence type="ECO:0000313" key="7">
    <source>
        <dbReference type="EMBL" id="MCL6274018.1"/>
    </source>
</evidence>
<dbReference type="EMBL" id="JAMFMA010000002">
    <property type="protein sequence ID" value="MCL6274018.1"/>
    <property type="molecule type" value="Genomic_DNA"/>
</dbReference>
<sequence>MGPSLKKFLKIAVPILIGLGLVYYSYTSTTPEDRTRIFEAIKSADPIWVFLSIFIGILSHISRAVRWNYLLEPMGYKPSLTNNVLIILTSYFANTLVLRSGEFLRATALNTYENVPFEKGFGTIVTERIIDLIMLLLVILVALLVQTDVILGILEENGIGLAGSLFMLLVGIVGLLISIRIVRKSKSSLALKIKNFLNGMLDGVMSIFKMKRRGAFIFHTFFIWFCYVAMFWVIKYTVPETTELPMGAFLVAFVAGAFAMATTNGGLGLFPIVVTATLSVYGVSKTSGDAYGWIMWTAQTLMVVVFGTISFIMLPLLNRNR</sequence>
<feature type="transmembrane region" description="Helical" evidence="6">
    <location>
        <begin position="267"/>
        <end position="284"/>
    </location>
</feature>
<dbReference type="PANTHER" id="PTHR39087:SF2">
    <property type="entry name" value="UPF0104 MEMBRANE PROTEIN MJ1595"/>
    <property type="match status" value="1"/>
</dbReference>
<gene>
    <name evidence="7" type="ORF">M3P19_08355</name>
</gene>
<feature type="transmembrane region" description="Helical" evidence="6">
    <location>
        <begin position="46"/>
        <end position="65"/>
    </location>
</feature>
<keyword evidence="8" id="KW-1185">Reference proteome</keyword>
<feature type="transmembrane region" description="Helical" evidence="6">
    <location>
        <begin position="7"/>
        <end position="26"/>
    </location>
</feature>
<keyword evidence="3 6" id="KW-0812">Transmembrane</keyword>
<feature type="transmembrane region" description="Helical" evidence="6">
    <location>
        <begin position="215"/>
        <end position="238"/>
    </location>
</feature>
<feature type="transmembrane region" description="Helical" evidence="6">
    <location>
        <begin position="159"/>
        <end position="182"/>
    </location>
</feature>
<evidence type="ECO:0000256" key="5">
    <source>
        <dbReference type="ARBA" id="ARBA00023136"/>
    </source>
</evidence>
<dbReference type="Pfam" id="PF03706">
    <property type="entry name" value="LPG_synthase_TM"/>
    <property type="match status" value="1"/>
</dbReference>
<evidence type="ECO:0000313" key="8">
    <source>
        <dbReference type="Proteomes" id="UP001203607"/>
    </source>
</evidence>
<name>A0ABT0PU80_9FLAO</name>
<evidence type="ECO:0000256" key="3">
    <source>
        <dbReference type="ARBA" id="ARBA00022692"/>
    </source>
</evidence>
<keyword evidence="2" id="KW-1003">Cell membrane</keyword>
<dbReference type="InterPro" id="IPR022791">
    <property type="entry name" value="L-PG_synthase/AglD"/>
</dbReference>
<feature type="transmembrane region" description="Helical" evidence="6">
    <location>
        <begin position="129"/>
        <end position="153"/>
    </location>
</feature>
<protein>
    <submittedName>
        <fullName evidence="7">Flippase-like domain-containing protein</fullName>
    </submittedName>
</protein>
<dbReference type="PANTHER" id="PTHR39087">
    <property type="entry name" value="UPF0104 MEMBRANE PROTEIN MJ1595"/>
    <property type="match status" value="1"/>
</dbReference>
<evidence type="ECO:0000256" key="1">
    <source>
        <dbReference type="ARBA" id="ARBA00004651"/>
    </source>
</evidence>
<evidence type="ECO:0000256" key="6">
    <source>
        <dbReference type="SAM" id="Phobius"/>
    </source>
</evidence>
<reference evidence="7 8" key="1">
    <citation type="submission" date="2022-05" db="EMBL/GenBank/DDBJ databases">
        <authorList>
            <person name="Park J.-S."/>
        </authorList>
    </citation>
    <scope>NUCLEOTIDE SEQUENCE [LARGE SCALE GENOMIC DNA]</scope>
    <source>
        <strain evidence="7 8">2012CJ35-5</strain>
    </source>
</reference>
<dbReference type="NCBIfam" id="TIGR00374">
    <property type="entry name" value="flippase-like domain"/>
    <property type="match status" value="1"/>
</dbReference>
<feature type="transmembrane region" description="Helical" evidence="6">
    <location>
        <begin position="244"/>
        <end position="260"/>
    </location>
</feature>
<evidence type="ECO:0000256" key="4">
    <source>
        <dbReference type="ARBA" id="ARBA00022989"/>
    </source>
</evidence>
<organism evidence="7 8">
    <name type="scientific">Flagellimonas spongiicola</name>
    <dbReference type="NCBI Taxonomy" id="2942208"/>
    <lineage>
        <taxon>Bacteria</taxon>
        <taxon>Pseudomonadati</taxon>
        <taxon>Bacteroidota</taxon>
        <taxon>Flavobacteriia</taxon>
        <taxon>Flavobacteriales</taxon>
        <taxon>Flavobacteriaceae</taxon>
        <taxon>Flagellimonas</taxon>
    </lineage>
</organism>
<comment type="caution">
    <text evidence="7">The sequence shown here is derived from an EMBL/GenBank/DDBJ whole genome shotgun (WGS) entry which is preliminary data.</text>
</comment>
<keyword evidence="4 6" id="KW-1133">Transmembrane helix</keyword>
<evidence type="ECO:0000256" key="2">
    <source>
        <dbReference type="ARBA" id="ARBA00022475"/>
    </source>
</evidence>